<protein>
    <submittedName>
        <fullName evidence="6">CRP/FNR family transcriptional regulator, anaerobic regulatory protein</fullName>
    </submittedName>
</protein>
<dbReference type="PROSITE" id="PS00042">
    <property type="entry name" value="HTH_CRP_1"/>
    <property type="match status" value="1"/>
</dbReference>
<dbReference type="PRINTS" id="PR00034">
    <property type="entry name" value="HTHCRP"/>
</dbReference>
<dbReference type="GO" id="GO:0003700">
    <property type="term" value="F:DNA-binding transcription factor activity"/>
    <property type="evidence" value="ECO:0007669"/>
    <property type="project" value="InterPro"/>
</dbReference>
<dbReference type="FunFam" id="2.60.120.10:FF:000004">
    <property type="entry name" value="Fumarate/nitrate reduction transcriptional regulator Fnr"/>
    <property type="match status" value="1"/>
</dbReference>
<sequence>MSAPKILDLGSLKHACKSCSLHDLCLPLGVSDDELQLLERIINRKRPLQRKDHLYRPGDRMTSIYAVRSGTVKTYTLTDDGQEQITGFHLPGELLGLDAISDGIHPCAARALETTSICEIPFDRLEELSVRIPELQHQLFRIMSREIQTDEHFMMLLGKKASDARLAAFLLSLSSRLGIRGFSRTEFNLTMSRNDIANYLGLAVETVSRLFTRFQGAGLMQVRRKLITIYDLDGLHTVAGIHPVGEDLRGHCNNGQCNPGKSPMD</sequence>
<evidence type="ECO:0000313" key="6">
    <source>
        <dbReference type="EMBL" id="SEQ08030.1"/>
    </source>
</evidence>
<evidence type="ECO:0000256" key="2">
    <source>
        <dbReference type="ARBA" id="ARBA00023125"/>
    </source>
</evidence>
<dbReference type="InterPro" id="IPR000595">
    <property type="entry name" value="cNMP-bd_dom"/>
</dbReference>
<organism evidence="6 7">
    <name type="scientific">Ectothiorhodospira magna</name>
    <dbReference type="NCBI Taxonomy" id="867345"/>
    <lineage>
        <taxon>Bacteria</taxon>
        <taxon>Pseudomonadati</taxon>
        <taxon>Pseudomonadota</taxon>
        <taxon>Gammaproteobacteria</taxon>
        <taxon>Chromatiales</taxon>
        <taxon>Ectothiorhodospiraceae</taxon>
        <taxon>Ectothiorhodospira</taxon>
    </lineage>
</organism>
<dbReference type="AlphaFoldDB" id="A0A1H9D3G2"/>
<dbReference type="CDD" id="cd00038">
    <property type="entry name" value="CAP_ED"/>
    <property type="match status" value="1"/>
</dbReference>
<dbReference type="Gene3D" id="2.60.120.10">
    <property type="entry name" value="Jelly Rolls"/>
    <property type="match status" value="1"/>
</dbReference>
<dbReference type="InterPro" id="IPR018490">
    <property type="entry name" value="cNMP-bd_dom_sf"/>
</dbReference>
<dbReference type="PROSITE" id="PS50042">
    <property type="entry name" value="CNMP_BINDING_3"/>
    <property type="match status" value="1"/>
</dbReference>
<dbReference type="NCBIfam" id="NF008365">
    <property type="entry name" value="PRK11161.1"/>
    <property type="match status" value="1"/>
</dbReference>
<dbReference type="EMBL" id="FOFO01000016">
    <property type="protein sequence ID" value="SEQ08030.1"/>
    <property type="molecule type" value="Genomic_DNA"/>
</dbReference>
<dbReference type="InterPro" id="IPR012318">
    <property type="entry name" value="HTH_CRP"/>
</dbReference>
<dbReference type="RefSeq" id="WP_090206858.1">
    <property type="nucleotide sequence ID" value="NZ_FOFO01000016.1"/>
</dbReference>
<dbReference type="Pfam" id="PF13545">
    <property type="entry name" value="HTH_Crp_2"/>
    <property type="match status" value="1"/>
</dbReference>
<reference evidence="6 7" key="1">
    <citation type="submission" date="2016-10" db="EMBL/GenBank/DDBJ databases">
        <authorList>
            <person name="de Groot N.N."/>
        </authorList>
    </citation>
    <scope>NUCLEOTIDE SEQUENCE [LARGE SCALE GENOMIC DNA]</scope>
    <source>
        <strain evidence="6 7">B7-7</strain>
    </source>
</reference>
<evidence type="ECO:0000259" key="5">
    <source>
        <dbReference type="PROSITE" id="PS51063"/>
    </source>
</evidence>
<dbReference type="Gene3D" id="1.10.10.10">
    <property type="entry name" value="Winged helix-like DNA-binding domain superfamily/Winged helix DNA-binding domain"/>
    <property type="match status" value="1"/>
</dbReference>
<proteinExistence type="predicted"/>
<dbReference type="OrthoDB" id="7643467at2"/>
<keyword evidence="3" id="KW-0804">Transcription</keyword>
<name>A0A1H9D3G2_9GAMM</name>
<gene>
    <name evidence="6" type="ORF">SAMN05421693_11615</name>
</gene>
<dbReference type="Pfam" id="PF00027">
    <property type="entry name" value="cNMP_binding"/>
    <property type="match status" value="1"/>
</dbReference>
<dbReference type="InterPro" id="IPR036388">
    <property type="entry name" value="WH-like_DNA-bd_sf"/>
</dbReference>
<dbReference type="FunFam" id="1.10.10.10:FF:000028">
    <property type="entry name" value="Fumarate/nitrate reduction transcriptional regulator Fnr"/>
    <property type="match status" value="1"/>
</dbReference>
<feature type="domain" description="HTH crp-type" evidence="5">
    <location>
        <begin position="160"/>
        <end position="233"/>
    </location>
</feature>
<dbReference type="GO" id="GO:0003677">
    <property type="term" value="F:DNA binding"/>
    <property type="evidence" value="ECO:0007669"/>
    <property type="project" value="UniProtKB-KW"/>
</dbReference>
<dbReference type="PANTHER" id="PTHR24567">
    <property type="entry name" value="CRP FAMILY TRANSCRIPTIONAL REGULATORY PROTEIN"/>
    <property type="match status" value="1"/>
</dbReference>
<dbReference type="InterPro" id="IPR014710">
    <property type="entry name" value="RmlC-like_jellyroll"/>
</dbReference>
<dbReference type="Proteomes" id="UP000199496">
    <property type="component" value="Unassembled WGS sequence"/>
</dbReference>
<evidence type="ECO:0000256" key="3">
    <source>
        <dbReference type="ARBA" id="ARBA00023163"/>
    </source>
</evidence>
<dbReference type="SUPFAM" id="SSF51206">
    <property type="entry name" value="cAMP-binding domain-like"/>
    <property type="match status" value="1"/>
</dbReference>
<dbReference type="PROSITE" id="PS51063">
    <property type="entry name" value="HTH_CRP_2"/>
    <property type="match status" value="1"/>
</dbReference>
<dbReference type="SMART" id="SM00419">
    <property type="entry name" value="HTH_CRP"/>
    <property type="match status" value="1"/>
</dbReference>
<accession>A0A1H9D3G2</accession>
<keyword evidence="7" id="KW-1185">Reference proteome</keyword>
<keyword evidence="1" id="KW-0805">Transcription regulation</keyword>
<dbReference type="CDD" id="cd00092">
    <property type="entry name" value="HTH_CRP"/>
    <property type="match status" value="1"/>
</dbReference>
<dbReference type="SUPFAM" id="SSF46785">
    <property type="entry name" value="Winged helix' DNA-binding domain"/>
    <property type="match status" value="1"/>
</dbReference>
<dbReference type="InterPro" id="IPR050397">
    <property type="entry name" value="Env_Response_Regulators"/>
</dbReference>
<keyword evidence="2" id="KW-0238">DNA-binding</keyword>
<evidence type="ECO:0000256" key="1">
    <source>
        <dbReference type="ARBA" id="ARBA00023015"/>
    </source>
</evidence>
<dbReference type="SMART" id="SM00100">
    <property type="entry name" value="cNMP"/>
    <property type="match status" value="1"/>
</dbReference>
<feature type="domain" description="Cyclic nucleotide-binding" evidence="4">
    <location>
        <begin position="26"/>
        <end position="124"/>
    </location>
</feature>
<dbReference type="STRING" id="867345.SAMN05421693_11615"/>
<dbReference type="InterPro" id="IPR018335">
    <property type="entry name" value="Tscrpt_reg_HTH_Crp-type_CS"/>
</dbReference>
<dbReference type="InterPro" id="IPR036390">
    <property type="entry name" value="WH_DNA-bd_sf"/>
</dbReference>
<dbReference type="PANTHER" id="PTHR24567:SF75">
    <property type="entry name" value="FUMARATE AND NITRATE REDUCTION REGULATORY PROTEIN"/>
    <property type="match status" value="1"/>
</dbReference>
<dbReference type="GO" id="GO:0005829">
    <property type="term" value="C:cytosol"/>
    <property type="evidence" value="ECO:0007669"/>
    <property type="project" value="TreeGrafter"/>
</dbReference>
<evidence type="ECO:0000259" key="4">
    <source>
        <dbReference type="PROSITE" id="PS50042"/>
    </source>
</evidence>
<evidence type="ECO:0000313" key="7">
    <source>
        <dbReference type="Proteomes" id="UP000199496"/>
    </source>
</evidence>